<name>A0A3S5BBU1_9PLAT</name>
<organism evidence="2 3">
    <name type="scientific">Protopolystoma xenopodis</name>
    <dbReference type="NCBI Taxonomy" id="117903"/>
    <lineage>
        <taxon>Eukaryota</taxon>
        <taxon>Metazoa</taxon>
        <taxon>Spiralia</taxon>
        <taxon>Lophotrochozoa</taxon>
        <taxon>Platyhelminthes</taxon>
        <taxon>Monogenea</taxon>
        <taxon>Polyopisthocotylea</taxon>
        <taxon>Polystomatidea</taxon>
        <taxon>Polystomatidae</taxon>
        <taxon>Protopolystoma</taxon>
    </lineage>
</organism>
<dbReference type="GO" id="GO:0006633">
    <property type="term" value="P:fatty acid biosynthetic process"/>
    <property type="evidence" value="ECO:0007669"/>
    <property type="project" value="InterPro"/>
</dbReference>
<accession>A0A3S5BBU1</accession>
<keyword evidence="3" id="KW-1185">Reference proteome</keyword>
<evidence type="ECO:0000259" key="1">
    <source>
        <dbReference type="Pfam" id="PF08326"/>
    </source>
</evidence>
<evidence type="ECO:0000313" key="2">
    <source>
        <dbReference type="EMBL" id="VEL39835.1"/>
    </source>
</evidence>
<evidence type="ECO:0000313" key="3">
    <source>
        <dbReference type="Proteomes" id="UP000784294"/>
    </source>
</evidence>
<dbReference type="GO" id="GO:0005524">
    <property type="term" value="F:ATP binding"/>
    <property type="evidence" value="ECO:0007669"/>
    <property type="project" value="InterPro"/>
</dbReference>
<dbReference type="Proteomes" id="UP000784294">
    <property type="component" value="Unassembled WGS sequence"/>
</dbReference>
<dbReference type="InterPro" id="IPR013537">
    <property type="entry name" value="AcCoA_COase_cen"/>
</dbReference>
<dbReference type="EMBL" id="CAAALY010262718">
    <property type="protein sequence ID" value="VEL39835.1"/>
    <property type="molecule type" value="Genomic_DNA"/>
</dbReference>
<gene>
    <name evidence="2" type="ORF">PXEA_LOCUS33275</name>
</gene>
<dbReference type="OrthoDB" id="14612at2759"/>
<reference evidence="2" key="1">
    <citation type="submission" date="2018-11" db="EMBL/GenBank/DDBJ databases">
        <authorList>
            <consortium name="Pathogen Informatics"/>
        </authorList>
    </citation>
    <scope>NUCLEOTIDE SEQUENCE</scope>
</reference>
<dbReference type="Pfam" id="PF08326">
    <property type="entry name" value="ACC_central"/>
    <property type="match status" value="1"/>
</dbReference>
<comment type="caution">
    <text evidence="2">The sequence shown here is derived from an EMBL/GenBank/DDBJ whole genome shotgun (WGS) entry which is preliminary data.</text>
</comment>
<dbReference type="GO" id="GO:0003989">
    <property type="term" value="F:acetyl-CoA carboxylase activity"/>
    <property type="evidence" value="ECO:0007669"/>
    <property type="project" value="InterPro"/>
</dbReference>
<proteinExistence type="predicted"/>
<protein>
    <recommendedName>
        <fullName evidence="1">Acetyl-CoA carboxylase central domain-containing protein</fullName>
    </recommendedName>
</protein>
<dbReference type="AlphaFoldDB" id="A0A3S5BBU1"/>
<sequence>MLSNAASFEFLQSEAERVLLESMDALEMAFTHPDAQRTTGNHIFLNFVPTLSLEDMNQLESTVRETVIRFGRRLQCLWLTVDFLEQI</sequence>
<feature type="domain" description="Acetyl-CoA carboxylase central" evidence="1">
    <location>
        <begin position="4"/>
        <end position="77"/>
    </location>
</feature>